<evidence type="ECO:0000259" key="4">
    <source>
        <dbReference type="Pfam" id="PF04586"/>
    </source>
</evidence>
<dbReference type="GO" id="GO:0008233">
    <property type="term" value="F:peptidase activity"/>
    <property type="evidence" value="ECO:0007669"/>
    <property type="project" value="UniProtKB-KW"/>
</dbReference>
<name>A0A2N9VS51_9HYPH</name>
<sequence>MADSTISGYAVMFGDETIIAGEFRERIAPGCFARTLRENPDVLALLSHDSGRVLGRTTAGTLTLREDRIGLWFSLEADSTTPSGQEALGTVRRQDVRGCSFGFRVRAEEWDDGGNRLPLRTIKDVDLYEITLTATPAYPTTSAALRVDSKAARLVKKAESDLKARGIRV</sequence>
<dbReference type="Pfam" id="PF04586">
    <property type="entry name" value="Peptidase_S78"/>
    <property type="match status" value="1"/>
</dbReference>
<comment type="caution">
    <text evidence="5">The sequence shown here is derived from an EMBL/GenBank/DDBJ whole genome shotgun (WGS) entry which is preliminary data.</text>
</comment>
<protein>
    <submittedName>
        <fullName evidence="5">Phage prohead protein</fullName>
    </submittedName>
</protein>
<dbReference type="InterPro" id="IPR006433">
    <property type="entry name" value="Prohead_protease"/>
</dbReference>
<dbReference type="EMBL" id="MZMT01000053">
    <property type="protein sequence ID" value="PIO42319.1"/>
    <property type="molecule type" value="Genomic_DNA"/>
</dbReference>
<keyword evidence="1" id="KW-1188">Viral release from host cell</keyword>
<reference evidence="6" key="1">
    <citation type="journal article" date="2017" name="Int J Environ Stud">
        <title>Does the Miocene-Pliocene relict legume Oxytropis triphylla form nitrogen-fixing nodules with a combination of bacterial strains?</title>
        <authorList>
            <person name="Safronova V."/>
            <person name="Belimov A."/>
            <person name="Sazanova A."/>
            <person name="Kuznetsova I."/>
            <person name="Popova J."/>
            <person name="Andronov E."/>
            <person name="Verkhozina A."/>
            <person name="Tikhonovich I."/>
        </authorList>
    </citation>
    <scope>NUCLEOTIDE SEQUENCE [LARGE SCALE GENOMIC DNA]</scope>
    <source>
        <strain evidence="6">Tri-38</strain>
    </source>
</reference>
<feature type="domain" description="Prohead serine protease" evidence="4">
    <location>
        <begin position="5"/>
        <end position="147"/>
    </location>
</feature>
<evidence type="ECO:0000256" key="3">
    <source>
        <dbReference type="ARBA" id="ARBA00022801"/>
    </source>
</evidence>
<dbReference type="RefSeq" id="WP_100000120.1">
    <property type="nucleotide sequence ID" value="NZ_CP017940.1"/>
</dbReference>
<dbReference type="NCBIfam" id="TIGR01543">
    <property type="entry name" value="proheadase_HK97"/>
    <property type="match status" value="1"/>
</dbReference>
<dbReference type="KEGG" id="pht:BLM14_14715"/>
<dbReference type="InterPro" id="IPR054613">
    <property type="entry name" value="Peptidase_S78_dom"/>
</dbReference>
<evidence type="ECO:0000256" key="2">
    <source>
        <dbReference type="ARBA" id="ARBA00022670"/>
    </source>
</evidence>
<evidence type="ECO:0000313" key="5">
    <source>
        <dbReference type="EMBL" id="PIO42319.1"/>
    </source>
</evidence>
<accession>A0A2N9VS51</accession>
<keyword evidence="6" id="KW-1185">Reference proteome</keyword>
<dbReference type="GO" id="GO:0006508">
    <property type="term" value="P:proteolysis"/>
    <property type="evidence" value="ECO:0007669"/>
    <property type="project" value="UniProtKB-KW"/>
</dbReference>
<gene>
    <name evidence="5" type="ORF">B5P45_25170</name>
</gene>
<keyword evidence="2" id="KW-0645">Protease</keyword>
<evidence type="ECO:0000256" key="1">
    <source>
        <dbReference type="ARBA" id="ARBA00022612"/>
    </source>
</evidence>
<organism evidence="5 6">
    <name type="scientific">Phyllobacterium zundukense</name>
    <dbReference type="NCBI Taxonomy" id="1867719"/>
    <lineage>
        <taxon>Bacteria</taxon>
        <taxon>Pseudomonadati</taxon>
        <taxon>Pseudomonadota</taxon>
        <taxon>Alphaproteobacteria</taxon>
        <taxon>Hyphomicrobiales</taxon>
        <taxon>Phyllobacteriaceae</taxon>
        <taxon>Phyllobacterium</taxon>
    </lineage>
</organism>
<keyword evidence="3" id="KW-0378">Hydrolase</keyword>
<dbReference type="OrthoDB" id="64791at2"/>
<evidence type="ECO:0000313" key="6">
    <source>
        <dbReference type="Proteomes" id="UP000232163"/>
    </source>
</evidence>
<dbReference type="Proteomes" id="UP000232163">
    <property type="component" value="Unassembled WGS sequence"/>
</dbReference>
<proteinExistence type="predicted"/>
<dbReference type="AlphaFoldDB" id="A0A2N9VS51"/>